<accession>A4ABP6</accession>
<reference evidence="4 5" key="2">
    <citation type="journal article" date="2009" name="PLoS ONE">
        <title>The photosynthetic apparatus and its regulation in the aerobic gammaproteobacterium Congregibacter litoralis gen. nov., sp. nov.</title>
        <authorList>
            <person name="Spring S."/>
            <person name="Lunsdorf H."/>
            <person name="Fuchs B.M."/>
            <person name="Tindall B.J."/>
        </authorList>
    </citation>
    <scope>NUCLEOTIDE SEQUENCE [LARGE SCALE GENOMIC DNA]</scope>
    <source>
        <strain evidence="4">KT71</strain>
    </source>
</reference>
<comment type="caution">
    <text evidence="4">The sequence shown here is derived from an EMBL/GenBank/DDBJ whole genome shotgun (WGS) entry which is preliminary data.</text>
</comment>
<name>A4ABP6_9GAMM</name>
<sequence length="1452" mass="157253">MVLQPMKSLYSLPLLCISLLLTSVEVLSQSSAEAINTEILINEIDLIESEAAYEEILAPIEKSLNLNTRLFKEAQARKRAADAALAKKGKGKNWAQKLIDDEETDRLQIEQGAAEMAMSAYGRKIQRLEGQIKTLRNEQRILEDRLKLNIKKADETTRAAEQRRREQEVEDLNTEFFTARAKRVATERVFDEKLAVLNKLIDETAAQGLDEGVAALEKDRETLTLVRDQWLTGIETEIKSAARSLNATYRKNANDEIGPTHSDIEIETKADEAAYVDSSRIALSVQRSKNVAGNALANTRHDITLATTLEDYGNTALRDEKTGEWEIGKFPIKSVDWEKGEVEWTGVAERYGYYWKGAGIGAKNIVVDLLTLLAVGTETLAQATEVAANSVRDKDNQTNLTGTDKIDAVYTGGNFLAEAAAGDRKTAARRREQMATAAERGGSAVLRKVEQTAGKGKQGYNEATQFAGQVATEALADLWLGGSKASKLDDVADAGKLSKADGDAILARINADDLAKRTRVSNQTAEEFAEGLKRTGLEPKRTLEVRGKKYHVSEPFESQGRTMVIALEEGADGSMIPRTFALSGEHGVWRAVPAKSMGDGVLNKGPRSADGGFINEGAVDLDAALQSKLDSLTNEFEVRKLDGDDEITIGQAAIDIADPNRLGAPDSLGADAADLARDLPGVKPGDPTPVAGKAAVPEQLPEGMRPDWADGMVSQSTIDHSLYGKLERFVYKSLDGKTDWIINRAENGDVWVASMQDATAEISALGTRTKAWQTSGITAQPLTKGDGVYVPAEGWRNPFNEYMADHLPNAPEASSKAPDGSPLVSPDGGRPRTGTGSRQAAKAGDGPSERDIAIASSAMVPEHAEAFVKIAQERGEIIMIRPVNPDSTAKIASDAATKGMNIKGKSTDWGPKEVKGLIPTDASYSKLGNPDAKVKASPKDIKKYSELNKKALGEPWEEYVDGKWVRRDPVEPIAMRKKLFDKDGNPVLAEDGTHLEVLAERKLVVGKDGKPLLDANGNRQYEAGNPITADYDLFAVGIRGERGRLIENDPEMGTIAENEVATMKALNDAVRETGYKGGKVVHHGPANRFANEFEAADFPIGVALPNGDFMVLRSASDVRKFYERMARAGYNMDAMPGWDFGIIDPAERVAKARAGDAKRAAQETDKAPLPDQGSKRPGTLAPRVVTGAASNAQEQKDKKEKADREKFIISLGETPLSIVVDPIYFSFYRRNFDGGIEGREPDDSTYIALGNDVGFELESAISLDGTNTHSQLALAAEFLLSEERAKAPPAAPPQKQAPPPPPPLQKPPEVLIGQPEPPIQEETEPPEAPLEEKTSPPPPAEPKKDKKKIGIGTGTGGVTHFSSYSVACFGLRLVGDLAYVDEAQVEVSGPGGSQLYDLRVNGSEIRLEHEIYSYGSYAYALENATDKDGEAMTITGDPRGSYEVTAEDKPCW</sequence>
<dbReference type="EMBL" id="AAOA02000004">
    <property type="protein sequence ID" value="EAQ96559.1"/>
    <property type="molecule type" value="Genomic_DNA"/>
</dbReference>
<organism evidence="4 5">
    <name type="scientific">Congregibacter litoralis KT71</name>
    <dbReference type="NCBI Taxonomy" id="314285"/>
    <lineage>
        <taxon>Bacteria</taxon>
        <taxon>Pseudomonadati</taxon>
        <taxon>Pseudomonadota</taxon>
        <taxon>Gammaproteobacteria</taxon>
        <taxon>Cellvibrionales</taxon>
        <taxon>Halieaceae</taxon>
        <taxon>Congregibacter</taxon>
    </lineage>
</organism>
<feature type="region of interest" description="Disordered" evidence="2">
    <location>
        <begin position="1153"/>
        <end position="1182"/>
    </location>
</feature>
<evidence type="ECO:0000313" key="5">
    <source>
        <dbReference type="Proteomes" id="UP000019205"/>
    </source>
</evidence>
<feature type="compositionally biased region" description="Basic and acidic residues" evidence="2">
    <location>
        <begin position="1153"/>
        <end position="1168"/>
    </location>
</feature>
<dbReference type="GO" id="GO:0005576">
    <property type="term" value="C:extracellular region"/>
    <property type="evidence" value="ECO:0007669"/>
    <property type="project" value="InterPro"/>
</dbReference>
<dbReference type="InterPro" id="IPR035099">
    <property type="entry name" value="Anthrax_toxin_C-terminal"/>
</dbReference>
<keyword evidence="1" id="KW-0175">Coiled coil</keyword>
<gene>
    <name evidence="4" type="ORF">KT71_06027</name>
</gene>
<dbReference type="STRING" id="314285.KT71_06027"/>
<reference evidence="4 5" key="1">
    <citation type="journal article" date="2007" name="Proc. Natl. Acad. Sci. U.S.A.">
        <title>Characterization of a marine gammaproteobacterium capable of aerobic anoxygenic photosynthesis.</title>
        <authorList>
            <person name="Fuchs B.M."/>
            <person name="Spring S."/>
            <person name="Teeling H."/>
            <person name="Quast C."/>
            <person name="Wulf J."/>
            <person name="Schattenhofer M."/>
            <person name="Yan S."/>
            <person name="Ferriera S."/>
            <person name="Johnson J."/>
            <person name="Glockner F.O."/>
            <person name="Amann R."/>
        </authorList>
    </citation>
    <scope>NUCLEOTIDE SEQUENCE [LARGE SCALE GENOMIC DNA]</scope>
    <source>
        <strain evidence="4">KT71</strain>
    </source>
</reference>
<feature type="compositionally biased region" description="Pro residues" evidence="2">
    <location>
        <begin position="1289"/>
        <end position="1306"/>
    </location>
</feature>
<evidence type="ECO:0000256" key="1">
    <source>
        <dbReference type="SAM" id="Coils"/>
    </source>
</evidence>
<dbReference type="Pfam" id="PF03497">
    <property type="entry name" value="Anthrax_toxA"/>
    <property type="match status" value="1"/>
</dbReference>
<protein>
    <submittedName>
        <fullName evidence="4">Anthrax toxin LF subunit</fullName>
    </submittedName>
</protein>
<feature type="coiled-coil region" evidence="1">
    <location>
        <begin position="118"/>
        <end position="170"/>
    </location>
</feature>
<dbReference type="InterPro" id="IPR037017">
    <property type="entry name" value="Anthrax_toxin_edema_cen_sf"/>
</dbReference>
<proteinExistence type="predicted"/>
<feature type="region of interest" description="Disordered" evidence="2">
    <location>
        <begin position="1285"/>
        <end position="1351"/>
    </location>
</feature>
<evidence type="ECO:0000313" key="4">
    <source>
        <dbReference type="EMBL" id="EAQ96559.1"/>
    </source>
</evidence>
<dbReference type="Proteomes" id="UP000019205">
    <property type="component" value="Chromosome"/>
</dbReference>
<evidence type="ECO:0000259" key="3">
    <source>
        <dbReference type="Pfam" id="PF03497"/>
    </source>
</evidence>
<dbReference type="OrthoDB" id="1550625at2"/>
<dbReference type="SUPFAM" id="SSF81298">
    <property type="entry name" value="Adenylylcyclase toxin (the edema factor)"/>
    <property type="match status" value="1"/>
</dbReference>
<dbReference type="Gene3D" id="3.90.1760.10">
    <property type="entry name" value="Anthrax toxin, edema factor, central domain"/>
    <property type="match status" value="1"/>
</dbReference>
<dbReference type="eggNOG" id="ENOG502ZRSH">
    <property type="taxonomic scope" value="Bacteria"/>
</dbReference>
<keyword evidence="5" id="KW-1185">Reference proteome</keyword>
<feature type="region of interest" description="Disordered" evidence="2">
    <location>
        <begin position="801"/>
        <end position="848"/>
    </location>
</feature>
<dbReference type="HOGENOM" id="CLU_251212_0_0_6"/>
<dbReference type="InterPro" id="IPR005165">
    <property type="entry name" value="Anthrax_toxin_edema_cen"/>
</dbReference>
<feature type="domain" description="Anthrax toxin edema factor central" evidence="3">
    <location>
        <begin position="853"/>
        <end position="943"/>
    </location>
</feature>
<dbReference type="GO" id="GO:0008294">
    <property type="term" value="F:calcium- and calmodulin-responsive adenylate cyclase activity"/>
    <property type="evidence" value="ECO:0007669"/>
    <property type="project" value="InterPro"/>
</dbReference>
<evidence type="ECO:0000256" key="2">
    <source>
        <dbReference type="SAM" id="MobiDB-lite"/>
    </source>
</evidence>
<dbReference type="Gene3D" id="3.30.70.1720">
    <property type="match status" value="1"/>
</dbReference>